<dbReference type="EMBL" id="AGNL01046436">
    <property type="protein sequence ID" value="EJK47955.1"/>
    <property type="molecule type" value="Genomic_DNA"/>
</dbReference>
<dbReference type="InterPro" id="IPR050584">
    <property type="entry name" value="Cholesterol_7-desaturase"/>
</dbReference>
<name>K0R5E1_THAOC</name>
<evidence type="ECO:0000256" key="1">
    <source>
        <dbReference type="ARBA" id="ARBA00004370"/>
    </source>
</evidence>
<evidence type="ECO:0000313" key="12">
    <source>
        <dbReference type="Proteomes" id="UP000266841"/>
    </source>
</evidence>
<dbReference type="GO" id="GO:0016020">
    <property type="term" value="C:membrane"/>
    <property type="evidence" value="ECO:0007669"/>
    <property type="project" value="UniProtKB-SubCell"/>
</dbReference>
<evidence type="ECO:0000313" key="11">
    <source>
        <dbReference type="EMBL" id="EJK47955.1"/>
    </source>
</evidence>
<dbReference type="Gene3D" id="2.102.10.10">
    <property type="entry name" value="Rieske [2Fe-2S] iron-sulphur domain"/>
    <property type="match status" value="1"/>
</dbReference>
<evidence type="ECO:0000256" key="2">
    <source>
        <dbReference type="ARBA" id="ARBA00022692"/>
    </source>
</evidence>
<keyword evidence="2" id="KW-0812">Transmembrane</keyword>
<dbReference type="SUPFAM" id="SSF50022">
    <property type="entry name" value="ISP domain"/>
    <property type="match status" value="1"/>
</dbReference>
<reference evidence="11 12" key="1">
    <citation type="journal article" date="2012" name="Genome Biol.">
        <title>Genome and low-iron response of an oceanic diatom adapted to chronic iron limitation.</title>
        <authorList>
            <person name="Lommer M."/>
            <person name="Specht M."/>
            <person name="Roy A.S."/>
            <person name="Kraemer L."/>
            <person name="Andreson R."/>
            <person name="Gutowska M.A."/>
            <person name="Wolf J."/>
            <person name="Bergner S.V."/>
            <person name="Schilhabel M.B."/>
            <person name="Klostermeier U.C."/>
            <person name="Beiko R.G."/>
            <person name="Rosenstiel P."/>
            <person name="Hippler M."/>
            <person name="Laroche J."/>
        </authorList>
    </citation>
    <scope>NUCLEOTIDE SEQUENCE [LARGE SCALE GENOMIC DNA]</scope>
    <source>
        <strain evidence="11 12">CCMP1005</strain>
    </source>
</reference>
<evidence type="ECO:0000256" key="6">
    <source>
        <dbReference type="ARBA" id="ARBA00023002"/>
    </source>
</evidence>
<keyword evidence="12" id="KW-1185">Reference proteome</keyword>
<dbReference type="InterPro" id="IPR036922">
    <property type="entry name" value="Rieske_2Fe-2S_sf"/>
</dbReference>
<evidence type="ECO:0000259" key="10">
    <source>
        <dbReference type="PROSITE" id="PS51296"/>
    </source>
</evidence>
<keyword evidence="9" id="KW-0472">Membrane</keyword>
<dbReference type="PROSITE" id="PS51296">
    <property type="entry name" value="RIESKE"/>
    <property type="match status" value="1"/>
</dbReference>
<organism evidence="11 12">
    <name type="scientific">Thalassiosira oceanica</name>
    <name type="common">Marine diatom</name>
    <dbReference type="NCBI Taxonomy" id="159749"/>
    <lineage>
        <taxon>Eukaryota</taxon>
        <taxon>Sar</taxon>
        <taxon>Stramenopiles</taxon>
        <taxon>Ochrophyta</taxon>
        <taxon>Bacillariophyta</taxon>
        <taxon>Coscinodiscophyceae</taxon>
        <taxon>Thalassiosirophycidae</taxon>
        <taxon>Thalassiosirales</taxon>
        <taxon>Thalassiosiraceae</taxon>
        <taxon>Thalassiosira</taxon>
    </lineage>
</organism>
<feature type="domain" description="Rieske" evidence="10">
    <location>
        <begin position="1"/>
        <end position="106"/>
    </location>
</feature>
<dbReference type="OrthoDB" id="426882at2759"/>
<dbReference type="GO" id="GO:0005737">
    <property type="term" value="C:cytoplasm"/>
    <property type="evidence" value="ECO:0007669"/>
    <property type="project" value="TreeGrafter"/>
</dbReference>
<dbReference type="GO" id="GO:0046872">
    <property type="term" value="F:metal ion binding"/>
    <property type="evidence" value="ECO:0007669"/>
    <property type="project" value="UniProtKB-KW"/>
</dbReference>
<dbReference type="Proteomes" id="UP000266841">
    <property type="component" value="Unassembled WGS sequence"/>
</dbReference>
<evidence type="ECO:0000256" key="9">
    <source>
        <dbReference type="ARBA" id="ARBA00023136"/>
    </source>
</evidence>
<keyword evidence="7" id="KW-0408">Iron</keyword>
<dbReference type="OMA" id="EPPCRLE"/>
<dbReference type="InterPro" id="IPR017941">
    <property type="entry name" value="Rieske_2Fe-2S"/>
</dbReference>
<keyword evidence="5" id="KW-1133">Transmembrane helix</keyword>
<protein>
    <recommendedName>
        <fullName evidence="10">Rieske domain-containing protein</fullName>
    </recommendedName>
</protein>
<keyword evidence="6" id="KW-0560">Oxidoreductase</keyword>
<gene>
    <name evidence="11" type="ORF">THAOC_33290</name>
</gene>
<evidence type="ECO:0000256" key="3">
    <source>
        <dbReference type="ARBA" id="ARBA00022714"/>
    </source>
</evidence>
<dbReference type="GO" id="GO:0016491">
    <property type="term" value="F:oxidoreductase activity"/>
    <property type="evidence" value="ECO:0007669"/>
    <property type="project" value="UniProtKB-KW"/>
</dbReference>
<sequence>MPLGSASSLTGLSPVQVRVCGLDIAVWHAPLLDKRQRVAANFSAFVDACPHRLAPLSQGRVDDVTGCIECPYHGWQFDSSGNLTALPQLDPGKRLESVTAGREATALPVHKAGDLLFVFLPTELTGESWPISRLPEHHYPYLQDNIDEKANWYVRELPYSFDFLLENFLDPVPFAHHSLQGTRDDGSNIQMEVVAQNFTHFETTFVDICRGKERDGVLSFQRPAFYHFRVRENETAAYDPKLHIFCTPVEAGRCRVMLKEFEKVPSWLGHLGSNRFLNTDLWLHETERAVRLNDDMNKLNGPVSVGLARRGKTATVEGLNYVIGTKSDLGPTQFRKWLNEKFAVTSPFGPSDPASLPRHSMTRAEQIDPWVMHARTCSKCQRALRFMRRMQGMCVAMSAAGAIALRNRPPIAISLVLAGVYLHDFLRRFRTAIEGNPKRSDVAARSVAVLK</sequence>
<accession>K0R5E1</accession>
<dbReference type="Pfam" id="PF00355">
    <property type="entry name" value="Rieske"/>
    <property type="match status" value="1"/>
</dbReference>
<dbReference type="PANTHER" id="PTHR21266">
    <property type="entry name" value="IRON-SULFUR DOMAIN CONTAINING PROTEIN"/>
    <property type="match status" value="1"/>
</dbReference>
<keyword evidence="4" id="KW-0479">Metal-binding</keyword>
<evidence type="ECO:0000256" key="5">
    <source>
        <dbReference type="ARBA" id="ARBA00022989"/>
    </source>
</evidence>
<proteinExistence type="predicted"/>
<evidence type="ECO:0000256" key="7">
    <source>
        <dbReference type="ARBA" id="ARBA00023004"/>
    </source>
</evidence>
<evidence type="ECO:0000256" key="4">
    <source>
        <dbReference type="ARBA" id="ARBA00022723"/>
    </source>
</evidence>
<dbReference type="AlphaFoldDB" id="K0R5E1"/>
<dbReference type="GO" id="GO:0051537">
    <property type="term" value="F:2 iron, 2 sulfur cluster binding"/>
    <property type="evidence" value="ECO:0007669"/>
    <property type="project" value="UniProtKB-KW"/>
</dbReference>
<keyword evidence="3" id="KW-0001">2Fe-2S</keyword>
<comment type="subcellular location">
    <subcellularLocation>
        <location evidence="1">Membrane</location>
    </subcellularLocation>
</comment>
<dbReference type="SUPFAM" id="SSF55961">
    <property type="entry name" value="Bet v1-like"/>
    <property type="match status" value="1"/>
</dbReference>
<evidence type="ECO:0000256" key="8">
    <source>
        <dbReference type="ARBA" id="ARBA00023014"/>
    </source>
</evidence>
<keyword evidence="8" id="KW-0411">Iron-sulfur</keyword>
<dbReference type="PANTHER" id="PTHR21266:SF32">
    <property type="entry name" value="CHOLESTEROL 7-DESATURASE NVD"/>
    <property type="match status" value="1"/>
</dbReference>
<comment type="caution">
    <text evidence="11">The sequence shown here is derived from an EMBL/GenBank/DDBJ whole genome shotgun (WGS) entry which is preliminary data.</text>
</comment>